<evidence type="ECO:0000313" key="3">
    <source>
        <dbReference type="Proteomes" id="UP000435112"/>
    </source>
</evidence>
<feature type="compositionally biased region" description="Low complexity" evidence="1">
    <location>
        <begin position="281"/>
        <end position="303"/>
    </location>
</feature>
<dbReference type="OrthoDB" id="114945at2759"/>
<proteinExistence type="predicted"/>
<name>A0A6A3KVE7_9STRA</name>
<evidence type="ECO:0000256" key="1">
    <source>
        <dbReference type="SAM" id="MobiDB-lite"/>
    </source>
</evidence>
<evidence type="ECO:0008006" key="4">
    <source>
        <dbReference type="Google" id="ProtNLM"/>
    </source>
</evidence>
<sequence>MGCAVKDCQEGDDLKRDPCSVCGNLVHHICAIGVFEVSDSALNERFCSLSCVSLIYPNAPVPSSENPPPLQSFENRDSSVVEPVTKRRRTGAVSKQRKGAFPGKTIRIAASTAESNPPYDGLIQIAPPSPPASPLSDLGVPASLKHFRKEGTTDDVWDLVHTLEKPYRKRNPWKPSRQLYCNLCILCCQDVQARTRTNRYSWEEALRNTKNASNAKDHIKSKHADHPLAKLAEQKTTQKAKNDVVRAEADAQAVLDLTVDHEIDSAATRIFAEMTKQGRIPLSQQSLSESSLLSQESSPSSSPASTGWDDEDELLLGAPIRTSKTRDEVKESEINARADRAMQEWFELEPEWLEIAQRQSPEKTREELSKDMTIDKADGMHWALLGLYKHIDVLKWFRDEGEIQFPSIALLARIHLGKISSSAFQERVFSTGSL</sequence>
<dbReference type="Proteomes" id="UP000435112">
    <property type="component" value="Unassembled WGS sequence"/>
</dbReference>
<reference evidence="2 3" key="1">
    <citation type="submission" date="2018-09" db="EMBL/GenBank/DDBJ databases">
        <title>Genomic investigation of the strawberry pathogen Phytophthora fragariae indicates pathogenicity is determined by transcriptional variation in three key races.</title>
        <authorList>
            <person name="Adams T.M."/>
            <person name="Armitage A.D."/>
            <person name="Sobczyk M.K."/>
            <person name="Bates H.J."/>
            <person name="Dunwell J.M."/>
            <person name="Nellist C.F."/>
            <person name="Harrison R.J."/>
        </authorList>
    </citation>
    <scope>NUCLEOTIDE SEQUENCE [LARGE SCALE GENOMIC DNA]</scope>
    <source>
        <strain evidence="2 3">SCRP324</strain>
    </source>
</reference>
<gene>
    <name evidence="2" type="ORF">PR002_g15261</name>
</gene>
<accession>A0A6A3KVE7</accession>
<feature type="region of interest" description="Disordered" evidence="1">
    <location>
        <begin position="281"/>
        <end position="311"/>
    </location>
</feature>
<organism evidence="2 3">
    <name type="scientific">Phytophthora rubi</name>
    <dbReference type="NCBI Taxonomy" id="129364"/>
    <lineage>
        <taxon>Eukaryota</taxon>
        <taxon>Sar</taxon>
        <taxon>Stramenopiles</taxon>
        <taxon>Oomycota</taxon>
        <taxon>Peronosporomycetes</taxon>
        <taxon>Peronosporales</taxon>
        <taxon>Peronosporaceae</taxon>
        <taxon>Phytophthora</taxon>
    </lineage>
</organism>
<dbReference type="AlphaFoldDB" id="A0A6A3KVE7"/>
<feature type="region of interest" description="Disordered" evidence="1">
    <location>
        <begin position="63"/>
        <end position="96"/>
    </location>
</feature>
<protein>
    <recommendedName>
        <fullName evidence="4">HAT C-terminal dimerisation domain-containing protein</fullName>
    </recommendedName>
</protein>
<comment type="caution">
    <text evidence="2">The sequence shown here is derived from an EMBL/GenBank/DDBJ whole genome shotgun (WGS) entry which is preliminary data.</text>
</comment>
<feature type="compositionally biased region" description="Basic residues" evidence="1">
    <location>
        <begin position="86"/>
        <end position="96"/>
    </location>
</feature>
<dbReference type="EMBL" id="QXFU01001098">
    <property type="protein sequence ID" value="KAE9010789.1"/>
    <property type="molecule type" value="Genomic_DNA"/>
</dbReference>
<evidence type="ECO:0000313" key="2">
    <source>
        <dbReference type="EMBL" id="KAE9010789.1"/>
    </source>
</evidence>